<accession>A0A6C0BP29</accession>
<evidence type="ECO:0008006" key="2">
    <source>
        <dbReference type="Google" id="ProtNLM"/>
    </source>
</evidence>
<protein>
    <recommendedName>
        <fullName evidence="2">SLATT domain-containing protein</fullName>
    </recommendedName>
</protein>
<proteinExistence type="predicted"/>
<dbReference type="EMBL" id="MN739209">
    <property type="protein sequence ID" value="QHS93742.1"/>
    <property type="molecule type" value="Genomic_DNA"/>
</dbReference>
<evidence type="ECO:0000313" key="1">
    <source>
        <dbReference type="EMBL" id="QHS93742.1"/>
    </source>
</evidence>
<sequence>MEDPQVDHPVDVSIAMVKRGSISASLHDRPRQEEPWTHNIERVFSDLQEELKQHIDNHNKAGYHFHDLDTRWGYPGAILSLMMVPISALIDSCDEDLTAKIVNAAAYSVIAVLVGTSQYYNYGKRSQTHFDISARYADVMSDIRMELAKRAQYRQSADNFLQKIQMRIDSLNSSAPILPKHIGLQEISH</sequence>
<name>A0A6C0BP29_9ZZZZ</name>
<dbReference type="AlphaFoldDB" id="A0A6C0BP29"/>
<organism evidence="1">
    <name type="scientific">viral metagenome</name>
    <dbReference type="NCBI Taxonomy" id="1070528"/>
    <lineage>
        <taxon>unclassified sequences</taxon>
        <taxon>metagenomes</taxon>
        <taxon>organismal metagenomes</taxon>
    </lineage>
</organism>
<reference evidence="1" key="1">
    <citation type="journal article" date="2020" name="Nature">
        <title>Giant virus diversity and host interactions through global metagenomics.</title>
        <authorList>
            <person name="Schulz F."/>
            <person name="Roux S."/>
            <person name="Paez-Espino D."/>
            <person name="Jungbluth S."/>
            <person name="Walsh D.A."/>
            <person name="Denef V.J."/>
            <person name="McMahon K.D."/>
            <person name="Konstantinidis K.T."/>
            <person name="Eloe-Fadrosh E.A."/>
            <person name="Kyrpides N.C."/>
            <person name="Woyke T."/>
        </authorList>
    </citation>
    <scope>NUCLEOTIDE SEQUENCE</scope>
    <source>
        <strain evidence="1">GVMAG-M-3300018080-19</strain>
    </source>
</reference>